<protein>
    <submittedName>
        <fullName evidence="1">Uncharacterized protein</fullName>
    </submittedName>
</protein>
<reference evidence="1" key="1">
    <citation type="journal article" date="2021" name="Proc. Natl. Acad. Sci. U.S.A.">
        <title>A Catalog of Tens of Thousands of Viruses from Human Metagenomes Reveals Hidden Associations with Chronic Diseases.</title>
        <authorList>
            <person name="Tisza M.J."/>
            <person name="Buck C.B."/>
        </authorList>
    </citation>
    <scope>NUCLEOTIDE SEQUENCE</scope>
    <source>
        <strain evidence="1">CtH1110</strain>
    </source>
</reference>
<dbReference type="EMBL" id="BK014829">
    <property type="protein sequence ID" value="DAD77632.1"/>
    <property type="molecule type" value="Genomic_DNA"/>
</dbReference>
<proteinExistence type="predicted"/>
<organism evidence="1">
    <name type="scientific">Siphoviridae sp. ctH1110</name>
    <dbReference type="NCBI Taxonomy" id="2826226"/>
    <lineage>
        <taxon>Viruses</taxon>
        <taxon>Duplodnaviria</taxon>
        <taxon>Heunggongvirae</taxon>
        <taxon>Uroviricota</taxon>
        <taxon>Caudoviricetes</taxon>
    </lineage>
</organism>
<evidence type="ECO:0000313" key="1">
    <source>
        <dbReference type="EMBL" id="DAD77632.1"/>
    </source>
</evidence>
<sequence>MKKNPGRNERRNLMFANRREAGKQRAKLNERRMKIMAHKG</sequence>
<name>A0A8S5M651_9CAUD</name>
<accession>A0A8S5M651</accession>